<dbReference type="EMBL" id="KP229773">
    <property type="protein sequence ID" value="AKE14223.1"/>
    <property type="molecule type" value="mRNA"/>
</dbReference>
<organism evidence="21">
    <name type="scientific">La Piedad-Michoacan-Mexico virus</name>
    <name type="common">LPMV</name>
    <dbReference type="NCBI Taxonomy" id="3052562"/>
    <lineage>
        <taxon>Viruses</taxon>
        <taxon>Riboviria</taxon>
        <taxon>Orthornavirae</taxon>
        <taxon>Negarnaviricota</taxon>
        <taxon>Haploviricotina</taxon>
        <taxon>Monjiviricetes</taxon>
        <taxon>Mononegavirales</taxon>
        <taxon>Paramyxoviridae</taxon>
        <taxon>Rubulavirinae</taxon>
        <taxon>Orthorubulavirus</taxon>
    </lineage>
</organism>
<dbReference type="SUPFAM" id="SSF50939">
    <property type="entry name" value="Sialidases"/>
    <property type="match status" value="1"/>
</dbReference>
<dbReference type="GlyCosmos" id="A0A0F6T464">
    <property type="glycosylation" value="2 sites, No reported glycans"/>
</dbReference>
<keyword evidence="6" id="KW-0945">Host-virus interaction</keyword>
<sequence length="576" mass="63316">MSQLGTDQIMHLAQPAIARRTWRLCFRIFALFILIAIVITQIFMLTFDHTLLTTTQFLTSIGNLQSTITSWNPDVQAMLSISNQLIYTTSITLPLKISTTEMSILTAIRDHCHCPDCSSACPTRQMLLNDPRYMSGVNQFIGAPTESINITFGPLLGIPSFIPTSTTTQGCTRIPSFALGPSHWCYTHNFIIAGCADGGHSNQYLAMGTIQSASDGSPLLITARSYYLSDGVNRKSCSIAVVPGGCAMYCYVATRSETDYYAGNSPPQQLLTLVFSNDTIIERTIHPTGLANGWVMLVPGVGSGTLYNEYLLFPAYGGMQQILANQSGEINQFFTPYNATVRCAMAQPQFSQRAAASYYPRYFSNRWIRSAIVACPYRAIYQTQCTLIPLPNRMVMMGSEGRIFTLGDRLFYYQRSSSWWPYPLLYQVGLNFLTTPPSVSSMTQVPLEHLARPGKGGCPGNSHCPATCVTGVYADVWPLTDPRSGVGGTSLVAAGGLDSTSERMAPVNYLAIGESLLSKTYLLSKTQPAAYTTTTCFRDTDTGKIYCITIAELGKVLLGEFQIVPFLREIKIQSRY</sequence>
<evidence type="ECO:0000256" key="16">
    <source>
        <dbReference type="ARBA" id="ARBA00023296"/>
    </source>
</evidence>
<name>A0A0F6T464_LPMV</name>
<feature type="disulfide bond" evidence="18">
    <location>
        <begin position="375"/>
        <end position="385"/>
    </location>
</feature>
<dbReference type="PIRSF" id="PIRSF001072">
    <property type="entry name" value="Hemagglut-neuramid_paramyxoV"/>
    <property type="match status" value="1"/>
</dbReference>
<dbReference type="SMR" id="A0A0F6T464"/>
<keyword evidence="16" id="KW-1160">Virus entry into host cell</keyword>
<evidence type="ECO:0000256" key="20">
    <source>
        <dbReference type="SAM" id="Phobius"/>
    </source>
</evidence>
<feature type="disulfide bond" evidence="18">
    <location>
        <begin position="171"/>
        <end position="195"/>
    </location>
</feature>
<keyword evidence="5 19" id="KW-0348">Hemagglutinin</keyword>
<comment type="subcellular location">
    <subcellularLocation>
        <location evidence="2">Host cell membrane</location>
        <topology evidence="2">Single-pass type II membrane protein</topology>
    </subcellularLocation>
    <subcellularLocation>
        <location evidence="1">Virion membrane</location>
        <topology evidence="1">Single-pass type II membrane protein</topology>
    </subcellularLocation>
</comment>
<comment type="similarity">
    <text evidence="3 19">Belongs to the paramyxoviruses hemagglutinin-neuraminidase family.</text>
</comment>
<dbReference type="GO" id="GO:0055036">
    <property type="term" value="C:virion membrane"/>
    <property type="evidence" value="ECO:0007669"/>
    <property type="project" value="UniProtKB-SubCell"/>
</dbReference>
<evidence type="ECO:0000256" key="17">
    <source>
        <dbReference type="PIRSR" id="PIRSR001072-1"/>
    </source>
</evidence>
<dbReference type="InterPro" id="IPR000665">
    <property type="entry name" value="Hemagglutn/HN"/>
</dbReference>
<gene>
    <name evidence="21" type="primary">HN</name>
</gene>
<evidence type="ECO:0000256" key="10">
    <source>
        <dbReference type="ARBA" id="ARBA00022870"/>
    </source>
</evidence>
<keyword evidence="15" id="KW-0325">Glycoprotein</keyword>
<feature type="disulfide bond" evidence="18">
    <location>
        <begin position="185"/>
        <end position="246"/>
    </location>
</feature>
<keyword evidence="7 20" id="KW-0812">Transmembrane</keyword>
<evidence type="ECO:0000256" key="2">
    <source>
        <dbReference type="ARBA" id="ARBA00004336"/>
    </source>
</evidence>
<feature type="transmembrane region" description="Helical" evidence="20">
    <location>
        <begin position="24"/>
        <end position="47"/>
    </location>
</feature>
<evidence type="ECO:0000256" key="3">
    <source>
        <dbReference type="ARBA" id="ARBA00007701"/>
    </source>
</evidence>
<evidence type="ECO:0000256" key="9">
    <source>
        <dbReference type="ARBA" id="ARBA00022844"/>
    </source>
</evidence>
<feature type="disulfide bond" evidence="18">
    <location>
        <begin position="237"/>
        <end position="250"/>
    </location>
</feature>
<evidence type="ECO:0000256" key="8">
    <source>
        <dbReference type="ARBA" id="ARBA00022804"/>
    </source>
</evidence>
<evidence type="ECO:0000256" key="15">
    <source>
        <dbReference type="ARBA" id="ARBA00023180"/>
    </source>
</evidence>
<evidence type="ECO:0000256" key="14">
    <source>
        <dbReference type="ARBA" id="ARBA00023136"/>
    </source>
</evidence>
<keyword evidence="11 19" id="KW-0261">Viral envelope protein</keyword>
<feature type="disulfide bond" evidence="18">
    <location>
        <begin position="536"/>
        <end position="547"/>
    </location>
</feature>
<keyword evidence="8" id="KW-1161">Viral attachment to host cell</keyword>
<keyword evidence="21" id="KW-0378">Hydrolase</keyword>
<evidence type="ECO:0000256" key="7">
    <source>
        <dbReference type="ARBA" id="ARBA00022692"/>
    </source>
</evidence>
<feature type="glycosylation site" description="N-linked (GlcNAc...) asparagine; by host" evidence="17">
    <location>
        <position position="149"/>
    </location>
</feature>
<evidence type="ECO:0000256" key="11">
    <source>
        <dbReference type="ARBA" id="ARBA00022879"/>
    </source>
</evidence>
<keyword evidence="9" id="KW-0946">Virion</keyword>
<dbReference type="GO" id="GO:0046718">
    <property type="term" value="P:symbiont entry into host cell"/>
    <property type="evidence" value="ECO:0007669"/>
    <property type="project" value="UniProtKB-KW"/>
</dbReference>
<accession>A0A0F6T464</accession>
<keyword evidence="4" id="KW-1032">Host cell membrane</keyword>
<evidence type="ECO:0000256" key="12">
    <source>
        <dbReference type="ARBA" id="ARBA00022968"/>
    </source>
</evidence>
<keyword evidence="14 20" id="KW-0472">Membrane</keyword>
<dbReference type="GO" id="GO:0019031">
    <property type="term" value="C:viral envelope"/>
    <property type="evidence" value="ECO:0007669"/>
    <property type="project" value="UniProtKB-KW"/>
</dbReference>
<evidence type="ECO:0000313" key="21">
    <source>
        <dbReference type="EMBL" id="AKE14223.1"/>
    </source>
</evidence>
<evidence type="ECO:0000256" key="5">
    <source>
        <dbReference type="ARBA" id="ARBA00022546"/>
    </source>
</evidence>
<dbReference type="GO" id="GO:0019062">
    <property type="term" value="P:virion attachment to host cell"/>
    <property type="evidence" value="ECO:0007669"/>
    <property type="project" value="UniProtKB-KW"/>
</dbReference>
<dbReference type="GO" id="GO:0004308">
    <property type="term" value="F:exo-alpha-sialidase activity"/>
    <property type="evidence" value="ECO:0007669"/>
    <property type="project" value="UniProtKB-EC"/>
</dbReference>
<protein>
    <submittedName>
        <fullName evidence="21">Hemagglutinin-neuraminidase</fullName>
        <ecNumber evidence="21">3.2.1.18</ecNumber>
    </submittedName>
</protein>
<dbReference type="CDD" id="cd15469">
    <property type="entry name" value="HN"/>
    <property type="match status" value="1"/>
</dbReference>
<dbReference type="GO" id="GO:0046789">
    <property type="term" value="F:host cell surface receptor binding"/>
    <property type="evidence" value="ECO:0007669"/>
    <property type="project" value="InterPro"/>
</dbReference>
<keyword evidence="13 20" id="KW-1133">Transmembrane helix</keyword>
<evidence type="ECO:0000256" key="4">
    <source>
        <dbReference type="ARBA" id="ARBA00022511"/>
    </source>
</evidence>
<dbReference type="Gene3D" id="2.120.10.10">
    <property type="match status" value="1"/>
</dbReference>
<keyword evidence="10" id="KW-1043">Host membrane</keyword>
<organismHost>
    <name type="scientific">Sus scrofa</name>
    <name type="common">Pig</name>
    <dbReference type="NCBI Taxonomy" id="9823"/>
</organismHost>
<feature type="glycosylation site" description="N-linked (GlcNAc...) asparagine; by host" evidence="17">
    <location>
        <position position="277"/>
    </location>
</feature>
<keyword evidence="18" id="KW-1015">Disulfide bond</keyword>
<dbReference type="Pfam" id="PF00423">
    <property type="entry name" value="HN"/>
    <property type="match status" value="1"/>
</dbReference>
<dbReference type="EC" id="3.2.1.18" evidence="21"/>
<dbReference type="Gene3D" id="1.20.5.110">
    <property type="match status" value="1"/>
</dbReference>
<keyword evidence="21" id="KW-0326">Glycosidase</keyword>
<evidence type="ECO:0000256" key="13">
    <source>
        <dbReference type="ARBA" id="ARBA00022989"/>
    </source>
</evidence>
<feature type="disulfide bond" evidence="18">
    <location>
        <begin position="458"/>
        <end position="468"/>
    </location>
</feature>
<evidence type="ECO:0000256" key="6">
    <source>
        <dbReference type="ARBA" id="ARBA00022581"/>
    </source>
</evidence>
<reference evidence="21" key="1">
    <citation type="submission" date="2014-12" db="EMBL/GenBank/DDBJ databases">
        <title>Neuraminidase activity in blue eye disease porcine rubulavirus: specificity, affinity and inhibition studies.</title>
        <authorList>
            <person name="Santos-Lopez G."/>
            <person name="Borraz-Arguello M.T."/>
            <person name="Marquez-Dominguez L."/>
            <person name="Flores-Alonso J.C."/>
            <person name="Ramirez-Mendoza H."/>
            <person name="Vallejo-Ruiz V."/>
            <person name="Herrera-Camacho I."/>
            <person name="Reyes-Leyva J."/>
        </authorList>
    </citation>
    <scope>NUCLEOTIDE SEQUENCE</scope>
    <source>
        <strain evidence="21">PAC1</strain>
    </source>
</reference>
<evidence type="ECO:0000256" key="18">
    <source>
        <dbReference type="PIRSR" id="PIRSR001072-2"/>
    </source>
</evidence>
<keyword evidence="12" id="KW-0735">Signal-anchor</keyword>
<evidence type="ECO:0000256" key="19">
    <source>
        <dbReference type="RuleBase" id="RU004216"/>
    </source>
</evidence>
<evidence type="ECO:0000256" key="1">
    <source>
        <dbReference type="ARBA" id="ARBA00004208"/>
    </source>
</evidence>
<dbReference type="InterPro" id="IPR036278">
    <property type="entry name" value="Sialidase_sf"/>
</dbReference>
<dbReference type="InterPro" id="IPR016285">
    <property type="entry name" value="Hemagglutn-neuramid"/>
</dbReference>
<proteinExistence type="evidence at transcript level"/>
<dbReference type="GO" id="GO:0020002">
    <property type="term" value="C:host cell plasma membrane"/>
    <property type="evidence" value="ECO:0007669"/>
    <property type="project" value="UniProtKB-SubCell"/>
</dbReference>